<protein>
    <recommendedName>
        <fullName evidence="3">Transmembrane protein</fullName>
    </recommendedName>
</protein>
<dbReference type="Proteomes" id="UP000516437">
    <property type="component" value="Chromosome 6"/>
</dbReference>
<gene>
    <name evidence="1" type="ORF">CJ030_MR6G007595</name>
</gene>
<dbReference type="EMBL" id="RXIC02000024">
    <property type="protein sequence ID" value="KAB1208823.1"/>
    <property type="molecule type" value="Genomic_DNA"/>
</dbReference>
<reference evidence="1 2" key="1">
    <citation type="journal article" date="2019" name="Plant Biotechnol. J.">
        <title>The red bayberry genome and genetic basis of sex determination.</title>
        <authorList>
            <person name="Jia H.M."/>
            <person name="Jia H.J."/>
            <person name="Cai Q.L."/>
            <person name="Wang Y."/>
            <person name="Zhao H.B."/>
            <person name="Yang W.F."/>
            <person name="Wang G.Y."/>
            <person name="Li Y.H."/>
            <person name="Zhan D.L."/>
            <person name="Shen Y.T."/>
            <person name="Niu Q.F."/>
            <person name="Chang L."/>
            <person name="Qiu J."/>
            <person name="Zhao L."/>
            <person name="Xie H.B."/>
            <person name="Fu W.Y."/>
            <person name="Jin J."/>
            <person name="Li X.W."/>
            <person name="Jiao Y."/>
            <person name="Zhou C.C."/>
            <person name="Tu T."/>
            <person name="Chai C.Y."/>
            <person name="Gao J.L."/>
            <person name="Fan L.J."/>
            <person name="van de Weg E."/>
            <person name="Wang J.Y."/>
            <person name="Gao Z.S."/>
        </authorList>
    </citation>
    <scope>NUCLEOTIDE SEQUENCE [LARGE SCALE GENOMIC DNA]</scope>
    <source>
        <tissue evidence="1">Leaves</tissue>
    </source>
</reference>
<evidence type="ECO:0000313" key="1">
    <source>
        <dbReference type="EMBL" id="KAB1208823.1"/>
    </source>
</evidence>
<name>A0A6A1V7U7_9ROSI</name>
<sequence length="86" mass="9607">MQNMFLSRETLRKAAKVVIFVVLIYAINMTTSDLVAARPLVEYYTKFTLNDAKYVSFPQERGPQTPSGPNSCTYIPTPGHGVPCHN</sequence>
<accession>A0A6A1V7U7</accession>
<dbReference type="AlphaFoldDB" id="A0A6A1V7U7"/>
<keyword evidence="2" id="KW-1185">Reference proteome</keyword>
<organism evidence="1 2">
    <name type="scientific">Morella rubra</name>
    <name type="common">Chinese bayberry</name>
    <dbReference type="NCBI Taxonomy" id="262757"/>
    <lineage>
        <taxon>Eukaryota</taxon>
        <taxon>Viridiplantae</taxon>
        <taxon>Streptophyta</taxon>
        <taxon>Embryophyta</taxon>
        <taxon>Tracheophyta</taxon>
        <taxon>Spermatophyta</taxon>
        <taxon>Magnoliopsida</taxon>
        <taxon>eudicotyledons</taxon>
        <taxon>Gunneridae</taxon>
        <taxon>Pentapetalae</taxon>
        <taxon>rosids</taxon>
        <taxon>fabids</taxon>
        <taxon>Fagales</taxon>
        <taxon>Myricaceae</taxon>
        <taxon>Morella</taxon>
    </lineage>
</organism>
<proteinExistence type="predicted"/>
<evidence type="ECO:0000313" key="2">
    <source>
        <dbReference type="Proteomes" id="UP000516437"/>
    </source>
</evidence>
<comment type="caution">
    <text evidence="1">The sequence shown here is derived from an EMBL/GenBank/DDBJ whole genome shotgun (WGS) entry which is preliminary data.</text>
</comment>
<evidence type="ECO:0008006" key="3">
    <source>
        <dbReference type="Google" id="ProtNLM"/>
    </source>
</evidence>